<dbReference type="InterPro" id="IPR018727">
    <property type="entry name" value="DUF2267"/>
</dbReference>
<dbReference type="Pfam" id="PF10025">
    <property type="entry name" value="DUF2267"/>
    <property type="match status" value="1"/>
</dbReference>
<dbReference type="Gene3D" id="1.10.490.110">
    <property type="entry name" value="Uncharacterized conserved protein DUF2267"/>
    <property type="match status" value="1"/>
</dbReference>
<dbReference type="Proteomes" id="UP001301140">
    <property type="component" value="Unassembled WGS sequence"/>
</dbReference>
<keyword evidence="2" id="KW-1185">Reference proteome</keyword>
<evidence type="ECO:0000313" key="2">
    <source>
        <dbReference type="Proteomes" id="UP001301140"/>
    </source>
</evidence>
<evidence type="ECO:0000313" key="1">
    <source>
        <dbReference type="EMBL" id="MDF1586550.1"/>
    </source>
</evidence>
<dbReference type="AlphaFoldDB" id="A0AAP3XRK0"/>
<reference evidence="1 2" key="1">
    <citation type="submission" date="2023-03" db="EMBL/GenBank/DDBJ databases">
        <title>YIM 152171 draft genome.</title>
        <authorList>
            <person name="Yang Z."/>
        </authorList>
    </citation>
    <scope>NUCLEOTIDE SEQUENCE [LARGE SCALE GENOMIC DNA]</scope>
    <source>
        <strain evidence="1 2">YIM 152171</strain>
    </source>
</reference>
<sequence length="147" mass="16466">MSSTGLEVFDTTLHKTNEWLKQIMERLATQDRHLAYLGLRATLHALRDRLPPELAVHLGAQLPLLVRGIYYEGWRLAATPTREHQWDEFLDHVRRELPGDSGGRAQDLVQAVFAVLAARVDAGEVRKVVNSLPRPLRAAWPEGAGSS</sequence>
<gene>
    <name evidence="1" type="ORF">PZ740_09150</name>
</gene>
<accession>A0AAP3XRK0</accession>
<organism evidence="1 2">
    <name type="scientific">Marinimicrococcus flavescens</name>
    <dbReference type="NCBI Taxonomy" id="3031815"/>
    <lineage>
        <taxon>Bacteria</taxon>
        <taxon>Pseudomonadati</taxon>
        <taxon>Pseudomonadota</taxon>
        <taxon>Alphaproteobacteria</taxon>
        <taxon>Geminicoccales</taxon>
        <taxon>Geminicoccaceae</taxon>
        <taxon>Marinimicrococcus</taxon>
    </lineage>
</organism>
<comment type="caution">
    <text evidence="1">The sequence shown here is derived from an EMBL/GenBank/DDBJ whole genome shotgun (WGS) entry which is preliminary data.</text>
</comment>
<dbReference type="RefSeq" id="WP_327788965.1">
    <property type="nucleotide sequence ID" value="NZ_JARGEQ010000091.1"/>
</dbReference>
<name>A0AAP3XRK0_9PROT</name>
<dbReference type="InterPro" id="IPR038282">
    <property type="entry name" value="DUF2267_sf"/>
</dbReference>
<protein>
    <submittedName>
        <fullName evidence="1">DUF2267 domain-containing protein</fullName>
    </submittedName>
</protein>
<dbReference type="EMBL" id="JARGEQ010000091">
    <property type="protein sequence ID" value="MDF1586550.1"/>
    <property type="molecule type" value="Genomic_DNA"/>
</dbReference>
<proteinExistence type="predicted"/>